<sequence>MAPSNPLANWEKVGDSFYRKTPVYDAVFDEEVELENYIVAGAPYGGAIAVYRDENKPFRLRDTQALRSGIDIYSCSGKLINQINWDQATIRGLGWSDKEELLVVAEDGIVRRYFGLDGEFTSFSLGNGAEEYGVRECRFWASGLVALLSNNQLIAVSKYDEPRPRLLAPCPEGEVSSWALSPPAHTLSRSVEVFLAVDKTVYLVDSNEAEDKILQDGPFKHVSVSPSGRFVALFTGEGKLWVVSIDFQNKLSEYDSKSRVAPSSMNWCGDDAVVLAWEDEIHLVGPNGAASKFYYDARVHVIPEFDGVRLITNDTCEFLHKVTDVTEDIFRLGSSTPASVLLDSVEQLEKMSPKADENIQRIRSGLPAAVDTCIKAAGYEFDVYWQKRLLKAASFGKSVLELYNSDEFVEMTEKLRVLTAVRDFKIGLPISYAQYLRLTPEGLIERLISRHEYMLAIRVSEYLEIPADRIFVHWASQKVRVSTVDDEAVCKLIVQKLDGKPGISFETIAQAAYDEGRTHLATQLLDHEPRAGKQVPLLLSMEEDEVALDKAIESGDDDLINFVLLHMKSKLPLASFLRTINSRPVASALVETAARTEDTELLKDLFYQDDRPVDGSNVLVSEALRQSDAERKIEKLQLATRLLTDSKDPTVVLQQKLVSEASQLLKAQEALDKDLADHSEFLGLSLNETIYRLFRAGYGKRAHKMQSEFKMPEKTYWWLRLRALVAKRDWGELEEIAKAKKSPIGWEPFYNEVLGAGNTKLASLFVPKCTTLNPAERIEMWVKCGMIVKAGEEAQKVKDLSTLEVLRTKASGPAATEIERMINQLRPRK</sequence>
<dbReference type="InterPro" id="IPR015943">
    <property type="entry name" value="WD40/YVTN_repeat-like_dom_sf"/>
</dbReference>
<dbReference type="PIRSF" id="PIRSF007949">
    <property type="entry name" value="VPS16"/>
    <property type="match status" value="1"/>
</dbReference>
<dbReference type="Pfam" id="PF04841">
    <property type="entry name" value="Vps16_N"/>
    <property type="match status" value="1"/>
</dbReference>
<protein>
    <recommendedName>
        <fullName evidence="2">Probable vacuolar protein sorting-associated protein 16 homolog</fullName>
    </recommendedName>
</protein>
<dbReference type="PANTHER" id="PTHR12811:SF0">
    <property type="entry name" value="VACUOLAR PROTEIN SORTING-ASSOCIATED PROTEIN 16 HOMOLOG"/>
    <property type="match status" value="1"/>
</dbReference>
<dbReference type="Gene3D" id="1.10.150.780">
    <property type="entry name" value="Vps16, C-terminal region"/>
    <property type="match status" value="1"/>
</dbReference>
<dbReference type="InterPro" id="IPR006925">
    <property type="entry name" value="Vps16_C"/>
</dbReference>
<comment type="caution">
    <text evidence="5">The sequence shown here is derived from an EMBL/GenBank/DDBJ whole genome shotgun (WGS) entry which is preliminary data.</text>
</comment>
<dbReference type="SUPFAM" id="SSF82171">
    <property type="entry name" value="DPP6 N-terminal domain-like"/>
    <property type="match status" value="1"/>
</dbReference>
<accession>A0A1V6TZR4</accession>
<comment type="similarity">
    <text evidence="1 2">Belongs to the VPS16 family.</text>
</comment>
<name>A0A1V6TZR4_9EURO</name>
<dbReference type="STRING" id="303698.A0A1V6TZR4"/>
<dbReference type="InterPro" id="IPR016534">
    <property type="entry name" value="VPS16"/>
</dbReference>
<feature type="domain" description="Vps16 N-terminal" evidence="4">
    <location>
        <begin position="7"/>
        <end position="409"/>
    </location>
</feature>
<dbReference type="PANTHER" id="PTHR12811">
    <property type="entry name" value="VACUOLAR PROTEIN SORTING VPS16"/>
    <property type="match status" value="1"/>
</dbReference>
<dbReference type="InterPro" id="IPR006926">
    <property type="entry name" value="Vps16_N"/>
</dbReference>
<keyword evidence="2" id="KW-0813">Transport</keyword>
<dbReference type="GO" id="GO:0006886">
    <property type="term" value="P:intracellular protein transport"/>
    <property type="evidence" value="ECO:0007669"/>
    <property type="project" value="InterPro"/>
</dbReference>
<dbReference type="GO" id="GO:0042144">
    <property type="term" value="P:vacuole fusion, non-autophagic"/>
    <property type="evidence" value="ECO:0007669"/>
    <property type="project" value="TreeGrafter"/>
</dbReference>
<evidence type="ECO:0000256" key="1">
    <source>
        <dbReference type="ARBA" id="ARBA00009250"/>
    </source>
</evidence>
<dbReference type="InterPro" id="IPR038132">
    <property type="entry name" value="Vps16_C_sf"/>
</dbReference>
<reference evidence="6" key="1">
    <citation type="journal article" date="2017" name="Nat. Microbiol.">
        <title>Global analysis of biosynthetic gene clusters reveals vast potential of secondary metabolite production in Penicillium species.</title>
        <authorList>
            <person name="Nielsen J.C."/>
            <person name="Grijseels S."/>
            <person name="Prigent S."/>
            <person name="Ji B."/>
            <person name="Dainat J."/>
            <person name="Nielsen K.F."/>
            <person name="Frisvad J.C."/>
            <person name="Workman M."/>
            <person name="Nielsen J."/>
        </authorList>
    </citation>
    <scope>NUCLEOTIDE SEQUENCE [LARGE SCALE GENOMIC DNA]</scope>
    <source>
        <strain evidence="6">IBT 24891</strain>
    </source>
</reference>
<feature type="domain" description="Vps16 C-terminal" evidence="3">
    <location>
        <begin position="503"/>
        <end position="811"/>
    </location>
</feature>
<dbReference type="GO" id="GO:0030897">
    <property type="term" value="C:HOPS complex"/>
    <property type="evidence" value="ECO:0007669"/>
    <property type="project" value="TreeGrafter"/>
</dbReference>
<evidence type="ECO:0000256" key="2">
    <source>
        <dbReference type="PIRNR" id="PIRNR007949"/>
    </source>
</evidence>
<dbReference type="EMBL" id="MLKD01000001">
    <property type="protein sequence ID" value="OQE31828.1"/>
    <property type="molecule type" value="Genomic_DNA"/>
</dbReference>
<keyword evidence="2" id="KW-0653">Protein transport</keyword>
<dbReference type="AlphaFoldDB" id="A0A1V6TZR4"/>
<evidence type="ECO:0000313" key="5">
    <source>
        <dbReference type="EMBL" id="OQE31828.1"/>
    </source>
</evidence>
<proteinExistence type="inferred from homology"/>
<dbReference type="Gene3D" id="2.130.10.10">
    <property type="entry name" value="YVTN repeat-like/Quinoprotein amine dehydrogenase"/>
    <property type="match status" value="1"/>
</dbReference>
<dbReference type="GO" id="GO:0016197">
    <property type="term" value="P:endosomal transport"/>
    <property type="evidence" value="ECO:0007669"/>
    <property type="project" value="TreeGrafter"/>
</dbReference>
<dbReference type="Pfam" id="PF04840">
    <property type="entry name" value="Vps16_C"/>
    <property type="match status" value="1"/>
</dbReference>
<dbReference type="FunFam" id="1.10.150.780:FF:000002">
    <property type="entry name" value="Probable vacuolar protein sorting-associated protein 16 homolog"/>
    <property type="match status" value="1"/>
</dbReference>
<organism evidence="5 6">
    <name type="scientific">Penicillium steckii</name>
    <dbReference type="NCBI Taxonomy" id="303698"/>
    <lineage>
        <taxon>Eukaryota</taxon>
        <taxon>Fungi</taxon>
        <taxon>Dikarya</taxon>
        <taxon>Ascomycota</taxon>
        <taxon>Pezizomycotina</taxon>
        <taxon>Eurotiomycetes</taxon>
        <taxon>Eurotiomycetidae</taxon>
        <taxon>Eurotiales</taxon>
        <taxon>Aspergillaceae</taxon>
        <taxon>Penicillium</taxon>
    </lineage>
</organism>
<dbReference type="GO" id="GO:0003779">
    <property type="term" value="F:actin binding"/>
    <property type="evidence" value="ECO:0007669"/>
    <property type="project" value="TreeGrafter"/>
</dbReference>
<evidence type="ECO:0000259" key="4">
    <source>
        <dbReference type="Pfam" id="PF04841"/>
    </source>
</evidence>
<dbReference type="GO" id="GO:0005768">
    <property type="term" value="C:endosome"/>
    <property type="evidence" value="ECO:0007669"/>
    <property type="project" value="TreeGrafter"/>
</dbReference>
<comment type="function">
    <text evidence="2">Essential for vacuolar protein sorting. Required for vacuole biogenesis, stability and to maintain vacuole morphology.</text>
</comment>
<dbReference type="Proteomes" id="UP000191285">
    <property type="component" value="Unassembled WGS sequence"/>
</dbReference>
<gene>
    <name evidence="5" type="ORF">PENSTE_c001G10201</name>
</gene>
<keyword evidence="6" id="KW-1185">Reference proteome</keyword>
<evidence type="ECO:0000313" key="6">
    <source>
        <dbReference type="Proteomes" id="UP000191285"/>
    </source>
</evidence>
<evidence type="ECO:0000259" key="3">
    <source>
        <dbReference type="Pfam" id="PF04840"/>
    </source>
</evidence>
<dbReference type="OrthoDB" id="1792at2759"/>